<protein>
    <recommendedName>
        <fullName evidence="4">DUF4352 domain-containing protein</fullName>
    </recommendedName>
</protein>
<name>A0A9D2Q590_9FIRM</name>
<feature type="chain" id="PRO_5039545424" description="DUF4352 domain-containing protein" evidence="1">
    <location>
        <begin position="26"/>
        <end position="311"/>
    </location>
</feature>
<gene>
    <name evidence="2" type="ORF">H9698_10065</name>
</gene>
<evidence type="ECO:0000313" key="2">
    <source>
        <dbReference type="EMBL" id="HJC73117.1"/>
    </source>
</evidence>
<sequence length="311" mass="33178">MKQKLFALSLAVLTAIGLTACGSTAQTAIADSDPLAASAGMSEDFSAQSTAASESASVQEGEAAVIESTVLVDQDGIVITAQELVEDEIWGTGIKFLVQNNSSKNQTIGCDYAVVNNFMMTSLPFGVDVAAGKKSNEILYFSNDVMEGADIQTITDMSFVFRAVDPDTYQTVFTTQEVSLSTSAAGSYEQSVPSDGKELYNENGVRVVGRYVEEDTLWGAGIVLLIENTGESDIILSCDDMSINGFMVSPFFSARVNSGRMALSNITITSSDLEENGIESVEDVEMVFKALNPDNYQTIFETSAISFSVGE</sequence>
<dbReference type="EMBL" id="DWWA01000051">
    <property type="protein sequence ID" value="HJC73117.1"/>
    <property type="molecule type" value="Genomic_DNA"/>
</dbReference>
<accession>A0A9D2Q590</accession>
<evidence type="ECO:0000256" key="1">
    <source>
        <dbReference type="SAM" id="SignalP"/>
    </source>
</evidence>
<organism evidence="2 3">
    <name type="scientific">Candidatus Ruthenibacterium merdavium</name>
    <dbReference type="NCBI Taxonomy" id="2838752"/>
    <lineage>
        <taxon>Bacteria</taxon>
        <taxon>Bacillati</taxon>
        <taxon>Bacillota</taxon>
        <taxon>Clostridia</taxon>
        <taxon>Eubacteriales</taxon>
        <taxon>Oscillospiraceae</taxon>
        <taxon>Ruthenibacterium</taxon>
    </lineage>
</organism>
<feature type="signal peptide" evidence="1">
    <location>
        <begin position="1"/>
        <end position="25"/>
    </location>
</feature>
<evidence type="ECO:0000313" key="3">
    <source>
        <dbReference type="Proteomes" id="UP000823918"/>
    </source>
</evidence>
<dbReference type="AlphaFoldDB" id="A0A9D2Q590"/>
<reference evidence="2" key="2">
    <citation type="submission" date="2021-04" db="EMBL/GenBank/DDBJ databases">
        <authorList>
            <person name="Gilroy R."/>
        </authorList>
    </citation>
    <scope>NUCLEOTIDE SEQUENCE</scope>
    <source>
        <strain evidence="2">5933</strain>
    </source>
</reference>
<proteinExistence type="predicted"/>
<keyword evidence="1" id="KW-0732">Signal</keyword>
<dbReference type="Proteomes" id="UP000823918">
    <property type="component" value="Unassembled WGS sequence"/>
</dbReference>
<evidence type="ECO:0008006" key="4">
    <source>
        <dbReference type="Google" id="ProtNLM"/>
    </source>
</evidence>
<dbReference type="PROSITE" id="PS51257">
    <property type="entry name" value="PROKAR_LIPOPROTEIN"/>
    <property type="match status" value="1"/>
</dbReference>
<comment type="caution">
    <text evidence="2">The sequence shown here is derived from an EMBL/GenBank/DDBJ whole genome shotgun (WGS) entry which is preliminary data.</text>
</comment>
<reference evidence="2" key="1">
    <citation type="journal article" date="2021" name="PeerJ">
        <title>Extensive microbial diversity within the chicken gut microbiome revealed by metagenomics and culture.</title>
        <authorList>
            <person name="Gilroy R."/>
            <person name="Ravi A."/>
            <person name="Getino M."/>
            <person name="Pursley I."/>
            <person name="Horton D.L."/>
            <person name="Alikhan N.F."/>
            <person name="Baker D."/>
            <person name="Gharbi K."/>
            <person name="Hall N."/>
            <person name="Watson M."/>
            <person name="Adriaenssens E.M."/>
            <person name="Foster-Nyarko E."/>
            <person name="Jarju S."/>
            <person name="Secka A."/>
            <person name="Antonio M."/>
            <person name="Oren A."/>
            <person name="Chaudhuri R.R."/>
            <person name="La Ragione R."/>
            <person name="Hildebrand F."/>
            <person name="Pallen M.J."/>
        </authorList>
    </citation>
    <scope>NUCLEOTIDE SEQUENCE</scope>
    <source>
        <strain evidence="2">5933</strain>
    </source>
</reference>